<comment type="subcellular location">
    <subcellularLocation>
        <location evidence="1">Membrane</location>
        <topology evidence="1">Multi-pass membrane protein</topology>
    </subcellularLocation>
</comment>
<feature type="transmembrane region" description="Helical" evidence="6">
    <location>
        <begin position="478"/>
        <end position="498"/>
    </location>
</feature>
<feature type="transmembrane region" description="Helical" evidence="6">
    <location>
        <begin position="540"/>
        <end position="559"/>
    </location>
</feature>
<gene>
    <name evidence="9" type="primary">ccsA</name>
    <name evidence="9" type="ORF">NQ491_07025</name>
</gene>
<feature type="transmembrane region" description="Helical" evidence="6">
    <location>
        <begin position="50"/>
        <end position="69"/>
    </location>
</feature>
<evidence type="ECO:0000256" key="1">
    <source>
        <dbReference type="ARBA" id="ARBA00004141"/>
    </source>
</evidence>
<keyword evidence="10" id="KW-1185">Reference proteome</keyword>
<dbReference type="Pfam" id="PF05140">
    <property type="entry name" value="ResB"/>
    <property type="match status" value="1"/>
</dbReference>
<keyword evidence="2 6" id="KW-0812">Transmembrane</keyword>
<feature type="domain" description="Cytochrome c assembly protein" evidence="7">
    <location>
        <begin position="539"/>
        <end position="742"/>
    </location>
</feature>
<proteinExistence type="predicted"/>
<dbReference type="GeneID" id="82891473"/>
<feature type="transmembrane region" description="Helical" evidence="6">
    <location>
        <begin position="510"/>
        <end position="528"/>
    </location>
</feature>
<dbReference type="InterPro" id="IPR002541">
    <property type="entry name" value="Cyt_c_assembly"/>
</dbReference>
<feature type="transmembrane region" description="Helical" evidence="6">
    <location>
        <begin position="197"/>
        <end position="217"/>
    </location>
</feature>
<feature type="transmembrane region" description="Helical" evidence="6">
    <location>
        <begin position="654"/>
        <end position="674"/>
    </location>
</feature>
<feature type="domain" description="ResB-like" evidence="8">
    <location>
        <begin position="75"/>
        <end position="185"/>
    </location>
</feature>
<evidence type="ECO:0000313" key="10">
    <source>
        <dbReference type="Proteomes" id="UP001059295"/>
    </source>
</evidence>
<keyword evidence="3" id="KW-0201">Cytochrome c-type biogenesis</keyword>
<dbReference type="PANTHER" id="PTHR30071:SF1">
    <property type="entry name" value="CYTOCHROME B_B6 PROTEIN-RELATED"/>
    <property type="match status" value="1"/>
</dbReference>
<feature type="transmembrane region" description="Helical" evidence="6">
    <location>
        <begin position="752"/>
        <end position="773"/>
    </location>
</feature>
<dbReference type="EMBL" id="CP102294">
    <property type="protein sequence ID" value="UWN56419.1"/>
    <property type="molecule type" value="Genomic_DNA"/>
</dbReference>
<sequence length="780" mass="85441">MYPRTTKALGRTAFALLIGMAVCLAAATFVEKTEGSEFAARHIYRTGWFAAWWALIAASALPVAVVRIGPGKRAAVVLHLSLGLILLGALLTFATSQKGYVHLRERTETACFRPETGGEARPLPFSLRLERFEIECYPGTQAPADYRSLLTVVDSRGPRPAVVSMNRILSRDGYRLYQTSFDEDMRGSILSVNRDPYGIPVTYAGYLLLGVSMIGTLCSKRSGFRRLLRHPLLKRGGCLLLFASVCCGASAGAPATLDRETADALGRLRMLYGGRVAPVQSFARDLTVKICGKPTYGKYTAEQVLAGWIFFPEQWQHEPMIRIKQDTVRKLLGSGATAALTDFFGPGRSYRLAEAIRHGADRSDPAHRAFAEADEKIQLIAMIQSGRVLRLFPEQGENGTQWYAPTEPVRALPKGDSVFIKGIFPLMYEAVRNGDSDGLRGLIDKTAAFQRERGAAGFLPEGRLKAELLYNRLNAVPWLYRIDLCCGLLAFAYFVWSLASGRRNRRIERLSLVPLAGTAVLLTVSMALRGYAAGHLPLGNGYETMIFVAWCLSLLALGIGRRFPIAAASGLLMSGFALLVASLGMANPQITPLVPVLRSPWLSLHVSLIMVSYALLGLLMLNGTAALALAAAARAGTAERTSRTLARLRLFGRLLLYPAVFLLTAGIFTGAVWANASWGRYWGWDPKEVWALITLIVYALPLHERSLARFRRPLFFHAYTLWAFAAVLMTYFGVNYFLGGMHSYGGGFRPGYAAATVFAAVTAFALLTVAALIRQRRTDA</sequence>
<feature type="transmembrane region" description="Helical" evidence="6">
    <location>
        <begin position="238"/>
        <end position="257"/>
    </location>
</feature>
<dbReference type="Proteomes" id="UP001059295">
    <property type="component" value="Chromosome"/>
</dbReference>
<accession>A0ABY5UYC9</accession>
<feature type="transmembrane region" description="Helical" evidence="6">
    <location>
        <begin position="686"/>
        <end position="702"/>
    </location>
</feature>
<evidence type="ECO:0000256" key="4">
    <source>
        <dbReference type="ARBA" id="ARBA00022989"/>
    </source>
</evidence>
<name>A0ABY5UYC9_9BACT</name>
<feature type="transmembrane region" description="Helical" evidence="6">
    <location>
        <begin position="714"/>
        <end position="732"/>
    </location>
</feature>
<reference evidence="9" key="1">
    <citation type="journal article" date="2022" name="Cell">
        <title>Design, construction, and in vivo augmentation of a complex gut microbiome.</title>
        <authorList>
            <person name="Cheng A.G."/>
            <person name="Ho P.Y."/>
            <person name="Aranda-Diaz A."/>
            <person name="Jain S."/>
            <person name="Yu F.B."/>
            <person name="Meng X."/>
            <person name="Wang M."/>
            <person name="Iakiviak M."/>
            <person name="Nagashima K."/>
            <person name="Zhao A."/>
            <person name="Murugkar P."/>
            <person name="Patil A."/>
            <person name="Atabakhsh K."/>
            <person name="Weakley A."/>
            <person name="Yan J."/>
            <person name="Brumbaugh A.R."/>
            <person name="Higginbottom S."/>
            <person name="Dimas A."/>
            <person name="Shiver A.L."/>
            <person name="Deutschbauer A."/>
            <person name="Neff N."/>
            <person name="Sonnenburg J.L."/>
            <person name="Huang K.C."/>
            <person name="Fischbach M.A."/>
        </authorList>
    </citation>
    <scope>NUCLEOTIDE SEQUENCE</scope>
    <source>
        <strain evidence="9">AP11</strain>
    </source>
</reference>
<evidence type="ECO:0000259" key="7">
    <source>
        <dbReference type="Pfam" id="PF01578"/>
    </source>
</evidence>
<feature type="transmembrane region" description="Helical" evidence="6">
    <location>
        <begin position="566"/>
        <end position="586"/>
    </location>
</feature>
<feature type="transmembrane region" description="Helical" evidence="6">
    <location>
        <begin position="76"/>
        <end position="94"/>
    </location>
</feature>
<dbReference type="InterPro" id="IPR007816">
    <property type="entry name" value="ResB-like_domain"/>
</dbReference>
<evidence type="ECO:0000259" key="8">
    <source>
        <dbReference type="Pfam" id="PF05140"/>
    </source>
</evidence>
<dbReference type="Pfam" id="PF01578">
    <property type="entry name" value="Cytochrom_C_asm"/>
    <property type="match status" value="1"/>
</dbReference>
<dbReference type="PANTHER" id="PTHR30071">
    <property type="entry name" value="HEME EXPORTER PROTEIN C"/>
    <property type="match status" value="1"/>
</dbReference>
<evidence type="ECO:0000256" key="6">
    <source>
        <dbReference type="SAM" id="Phobius"/>
    </source>
</evidence>
<evidence type="ECO:0000256" key="2">
    <source>
        <dbReference type="ARBA" id="ARBA00022692"/>
    </source>
</evidence>
<evidence type="ECO:0000256" key="3">
    <source>
        <dbReference type="ARBA" id="ARBA00022748"/>
    </source>
</evidence>
<keyword evidence="4 6" id="KW-1133">Transmembrane helix</keyword>
<keyword evidence="5 6" id="KW-0472">Membrane</keyword>
<protein>
    <submittedName>
        <fullName evidence="9">Cytochrome c biogenesis protein CcsA</fullName>
    </submittedName>
</protein>
<evidence type="ECO:0000313" key="9">
    <source>
        <dbReference type="EMBL" id="UWN56419.1"/>
    </source>
</evidence>
<evidence type="ECO:0000256" key="5">
    <source>
        <dbReference type="ARBA" id="ARBA00023136"/>
    </source>
</evidence>
<feature type="transmembrane region" description="Helical" evidence="6">
    <location>
        <begin position="606"/>
        <end position="633"/>
    </location>
</feature>
<feature type="transmembrane region" description="Helical" evidence="6">
    <location>
        <begin position="12"/>
        <end position="30"/>
    </location>
</feature>
<organism evidence="9 10">
    <name type="scientific">Alistipes ihumii AP11</name>
    <dbReference type="NCBI Taxonomy" id="1211813"/>
    <lineage>
        <taxon>Bacteria</taxon>
        <taxon>Pseudomonadati</taxon>
        <taxon>Bacteroidota</taxon>
        <taxon>Bacteroidia</taxon>
        <taxon>Bacteroidales</taxon>
        <taxon>Rikenellaceae</taxon>
        <taxon>Alistipes</taxon>
    </lineage>
</organism>
<dbReference type="RefSeq" id="WP_019246224.1">
    <property type="nucleotide sequence ID" value="NZ_CAPH01000013.1"/>
</dbReference>
<dbReference type="InterPro" id="IPR045062">
    <property type="entry name" value="Cyt_c_biogenesis_CcsA/CcmC"/>
</dbReference>